<feature type="non-terminal residue" evidence="1">
    <location>
        <position position="1"/>
    </location>
</feature>
<protein>
    <submittedName>
        <fullName evidence="1">5696_t:CDS:1</fullName>
    </submittedName>
</protein>
<dbReference type="EMBL" id="CAJVPW010034324">
    <property type="protein sequence ID" value="CAG8733252.1"/>
    <property type="molecule type" value="Genomic_DNA"/>
</dbReference>
<dbReference type="Proteomes" id="UP000789366">
    <property type="component" value="Unassembled WGS sequence"/>
</dbReference>
<comment type="caution">
    <text evidence="1">The sequence shown here is derived from an EMBL/GenBank/DDBJ whole genome shotgun (WGS) entry which is preliminary data.</text>
</comment>
<keyword evidence="2" id="KW-1185">Reference proteome</keyword>
<proteinExistence type="predicted"/>
<sequence>VNKYLELNNLYIPTVEKLSNTKIVKLVIMKQQHKKHDSDDLNEEPLTILASEEL</sequence>
<evidence type="ECO:0000313" key="2">
    <source>
        <dbReference type="Proteomes" id="UP000789366"/>
    </source>
</evidence>
<reference evidence="1" key="1">
    <citation type="submission" date="2021-06" db="EMBL/GenBank/DDBJ databases">
        <authorList>
            <person name="Kallberg Y."/>
            <person name="Tangrot J."/>
            <person name="Rosling A."/>
        </authorList>
    </citation>
    <scope>NUCLEOTIDE SEQUENCE</scope>
    <source>
        <strain evidence="1">28 12/20/2015</strain>
    </source>
</reference>
<feature type="non-terminal residue" evidence="1">
    <location>
        <position position="54"/>
    </location>
</feature>
<name>A0ACA9Q449_9GLOM</name>
<accession>A0ACA9Q449</accession>
<evidence type="ECO:0000313" key="1">
    <source>
        <dbReference type="EMBL" id="CAG8733252.1"/>
    </source>
</evidence>
<gene>
    <name evidence="1" type="ORF">SPELUC_LOCUS13261</name>
</gene>
<organism evidence="1 2">
    <name type="scientific">Cetraspora pellucida</name>
    <dbReference type="NCBI Taxonomy" id="1433469"/>
    <lineage>
        <taxon>Eukaryota</taxon>
        <taxon>Fungi</taxon>
        <taxon>Fungi incertae sedis</taxon>
        <taxon>Mucoromycota</taxon>
        <taxon>Glomeromycotina</taxon>
        <taxon>Glomeromycetes</taxon>
        <taxon>Diversisporales</taxon>
        <taxon>Gigasporaceae</taxon>
        <taxon>Cetraspora</taxon>
    </lineage>
</organism>